<organism evidence="2 3">
    <name type="scientific">Trichomonas vaginalis (strain ATCC PRA-98 / G3)</name>
    <dbReference type="NCBI Taxonomy" id="412133"/>
    <lineage>
        <taxon>Eukaryota</taxon>
        <taxon>Metamonada</taxon>
        <taxon>Parabasalia</taxon>
        <taxon>Trichomonadida</taxon>
        <taxon>Trichomonadidae</taxon>
        <taxon>Trichomonas</taxon>
    </lineage>
</organism>
<feature type="compositionally biased region" description="Basic and acidic residues" evidence="1">
    <location>
        <begin position="1"/>
        <end position="21"/>
    </location>
</feature>
<dbReference type="Proteomes" id="UP000001542">
    <property type="component" value="Unassembled WGS sequence"/>
</dbReference>
<dbReference type="InterPro" id="IPR016024">
    <property type="entry name" value="ARM-type_fold"/>
</dbReference>
<dbReference type="InParanoid" id="A2EJL5"/>
<dbReference type="AlphaFoldDB" id="A2EJL5"/>
<reference evidence="2" key="1">
    <citation type="submission" date="2006-10" db="EMBL/GenBank/DDBJ databases">
        <authorList>
            <person name="Amadeo P."/>
            <person name="Zhao Q."/>
            <person name="Wortman J."/>
            <person name="Fraser-Liggett C."/>
            <person name="Carlton J."/>
        </authorList>
    </citation>
    <scope>NUCLEOTIDE SEQUENCE</scope>
    <source>
        <strain evidence="2">G3</strain>
    </source>
</reference>
<proteinExistence type="predicted"/>
<protein>
    <submittedName>
        <fullName evidence="2">Uncharacterized protein</fullName>
    </submittedName>
</protein>
<evidence type="ECO:0000256" key="1">
    <source>
        <dbReference type="SAM" id="MobiDB-lite"/>
    </source>
</evidence>
<accession>A2EJL5</accession>
<dbReference type="VEuPathDB" id="TrichDB:TVAG_197990"/>
<dbReference type="RefSeq" id="XP_001319408.1">
    <property type="nucleotide sequence ID" value="XM_001319373.1"/>
</dbReference>
<dbReference type="EMBL" id="DS113406">
    <property type="protein sequence ID" value="EAY07185.1"/>
    <property type="molecule type" value="Genomic_DNA"/>
</dbReference>
<sequence>MEYKESLEKQDNDRDPNNVEHNEEEEISFEIVINDLFSTYEENNSTKLSEIIETFLNCLHTIKEKPLDMFMEKNLLGFFISVLGNKGYANCYINIINSLILLASFIDLNLEPLITEEAFEIYETVAFPIINDLVLQFTFYDSILNSNIPGSITFFKAGLLNKVFEVLLNDEIDIEIKDKAIKLIATVLFSIFPQYNEDEIFQKILHDLTTFILSISHQVQTFSANMLYAAYACLTLSSETTILMIQEFPLEILYNSFQNNDKNTERIIIIIVKTLVTSGDPRFFEKWDFSPFFSVIHDKYEETMMMFIDLCTDLCNLYVSFARYLFESETIKFFFSAIEDAPFNIKERALKTISAVFKHENRDYIIKLLEMGFIDVISDFLSLDSGSFLSKCVVALTNILMFATTNAEIGELILKSFDDNDTINVLEEILQNTTNEDLIADIEIFLENYKMIFLNDEEM</sequence>
<dbReference type="InterPro" id="IPR011989">
    <property type="entry name" value="ARM-like"/>
</dbReference>
<dbReference type="KEGG" id="tva:4765071"/>
<dbReference type="SUPFAM" id="SSF48371">
    <property type="entry name" value="ARM repeat"/>
    <property type="match status" value="1"/>
</dbReference>
<dbReference type="Gene3D" id="1.25.10.10">
    <property type="entry name" value="Leucine-rich Repeat Variant"/>
    <property type="match status" value="1"/>
</dbReference>
<reference evidence="2" key="2">
    <citation type="journal article" date="2007" name="Science">
        <title>Draft genome sequence of the sexually transmitted pathogen Trichomonas vaginalis.</title>
        <authorList>
            <person name="Carlton J.M."/>
            <person name="Hirt R.P."/>
            <person name="Silva J.C."/>
            <person name="Delcher A.L."/>
            <person name="Schatz M."/>
            <person name="Zhao Q."/>
            <person name="Wortman J.R."/>
            <person name="Bidwell S.L."/>
            <person name="Alsmark U.C.M."/>
            <person name="Besteiro S."/>
            <person name="Sicheritz-Ponten T."/>
            <person name="Noel C.J."/>
            <person name="Dacks J.B."/>
            <person name="Foster P.G."/>
            <person name="Simillion C."/>
            <person name="Van de Peer Y."/>
            <person name="Miranda-Saavedra D."/>
            <person name="Barton G.J."/>
            <person name="Westrop G.D."/>
            <person name="Mueller S."/>
            <person name="Dessi D."/>
            <person name="Fiori P.L."/>
            <person name="Ren Q."/>
            <person name="Paulsen I."/>
            <person name="Zhang H."/>
            <person name="Bastida-Corcuera F.D."/>
            <person name="Simoes-Barbosa A."/>
            <person name="Brown M.T."/>
            <person name="Hayes R.D."/>
            <person name="Mukherjee M."/>
            <person name="Okumura C.Y."/>
            <person name="Schneider R."/>
            <person name="Smith A.J."/>
            <person name="Vanacova S."/>
            <person name="Villalvazo M."/>
            <person name="Haas B.J."/>
            <person name="Pertea M."/>
            <person name="Feldblyum T.V."/>
            <person name="Utterback T.R."/>
            <person name="Shu C.L."/>
            <person name="Osoegawa K."/>
            <person name="de Jong P.J."/>
            <person name="Hrdy I."/>
            <person name="Horvathova L."/>
            <person name="Zubacova Z."/>
            <person name="Dolezal P."/>
            <person name="Malik S.B."/>
            <person name="Logsdon J.M. Jr."/>
            <person name="Henze K."/>
            <person name="Gupta A."/>
            <person name="Wang C.C."/>
            <person name="Dunne R.L."/>
            <person name="Upcroft J.A."/>
            <person name="Upcroft P."/>
            <person name="White O."/>
            <person name="Salzberg S.L."/>
            <person name="Tang P."/>
            <person name="Chiu C.-H."/>
            <person name="Lee Y.-S."/>
            <person name="Embley T.M."/>
            <person name="Coombs G.H."/>
            <person name="Mottram J.C."/>
            <person name="Tachezy J."/>
            <person name="Fraser-Liggett C.M."/>
            <person name="Johnson P.J."/>
        </authorList>
    </citation>
    <scope>NUCLEOTIDE SEQUENCE [LARGE SCALE GENOMIC DNA]</scope>
    <source>
        <strain evidence="2">G3</strain>
    </source>
</reference>
<gene>
    <name evidence="2" type="ORF">TVAG_197990</name>
</gene>
<dbReference type="VEuPathDB" id="TrichDB:TVAGG3_0617210"/>
<name>A2EJL5_TRIV3</name>
<evidence type="ECO:0000313" key="3">
    <source>
        <dbReference type="Proteomes" id="UP000001542"/>
    </source>
</evidence>
<feature type="region of interest" description="Disordered" evidence="1">
    <location>
        <begin position="1"/>
        <end position="23"/>
    </location>
</feature>
<keyword evidence="3" id="KW-1185">Reference proteome</keyword>
<dbReference type="SMR" id="A2EJL5"/>
<evidence type="ECO:0000313" key="2">
    <source>
        <dbReference type="EMBL" id="EAY07185.1"/>
    </source>
</evidence>